<dbReference type="EMBL" id="PTRA01000001">
    <property type="protein sequence ID" value="PQA59322.1"/>
    <property type="molecule type" value="Genomic_DNA"/>
</dbReference>
<feature type="compositionally biased region" description="Polar residues" evidence="1">
    <location>
        <begin position="272"/>
        <end position="281"/>
    </location>
</feature>
<keyword evidence="3" id="KW-1185">Reference proteome</keyword>
<gene>
    <name evidence="2" type="ORF">C5O19_06630</name>
</gene>
<dbReference type="InterPro" id="IPR036737">
    <property type="entry name" value="OmpA-like_sf"/>
</dbReference>
<organism evidence="2 3">
    <name type="scientific">Siphonobacter curvatus</name>
    <dbReference type="NCBI Taxonomy" id="2094562"/>
    <lineage>
        <taxon>Bacteria</taxon>
        <taxon>Pseudomonadati</taxon>
        <taxon>Bacteroidota</taxon>
        <taxon>Cytophagia</taxon>
        <taxon>Cytophagales</taxon>
        <taxon>Cytophagaceae</taxon>
        <taxon>Siphonobacter</taxon>
    </lineage>
</organism>
<feature type="compositionally biased region" description="Low complexity" evidence="1">
    <location>
        <begin position="282"/>
        <end position="291"/>
    </location>
</feature>
<reference evidence="3" key="1">
    <citation type="submission" date="2018-02" db="EMBL/GenBank/DDBJ databases">
        <title>Genome sequencing of Solimonas sp. HR-BB.</title>
        <authorList>
            <person name="Lee Y."/>
            <person name="Jeon C.O."/>
        </authorList>
    </citation>
    <scope>NUCLEOTIDE SEQUENCE [LARGE SCALE GENOMIC DNA]</scope>
    <source>
        <strain evidence="3">HR-U</strain>
    </source>
</reference>
<accession>A0A2S7INL8</accession>
<evidence type="ECO:0000313" key="3">
    <source>
        <dbReference type="Proteomes" id="UP000239590"/>
    </source>
</evidence>
<comment type="caution">
    <text evidence="2">The sequence shown here is derived from an EMBL/GenBank/DDBJ whole genome shotgun (WGS) entry which is preliminary data.</text>
</comment>
<dbReference type="Proteomes" id="UP000239590">
    <property type="component" value="Unassembled WGS sequence"/>
</dbReference>
<proteinExistence type="predicted"/>
<dbReference type="AlphaFoldDB" id="A0A2S7INL8"/>
<evidence type="ECO:0000256" key="1">
    <source>
        <dbReference type="SAM" id="MobiDB-lite"/>
    </source>
</evidence>
<dbReference type="OrthoDB" id="951004at2"/>
<sequence>MNIFSYLKDYLSADLVEAMASHINEDAGKTRQAAEVTALSVVAAFLKRSSTESGAKAMYKAIERENLYGNHLGPLSAQFRDRDQASQIIQKGSNLFSHLLPDKRSVLIAMIASHARIRSSSATSVLGAMSYLTLDILGKQVKDQNLDPVGLAMVLRNQKDYLIKEADPELLDKVVTTLSIEDMERIGYVTPTEEAEAEVVSRTRTRPQTENPYADLTENPTFPWKAILGGVALLVVLGGGYYAWQQYGSTVQSAALQDTTVTEEVALPTDSTARYPDSTQVATTPATATTPAGESLADKLTQHLNNPLSKAGKTFVFEGITFDPLTNEPTPQSIPALDGLAAVLKKNPNLQLKFTGVTRQAANKKNVFKQANSIKAYLTRAGVDIIRLDVASFVTQDAGRSGEDFIVVKVVQQ</sequence>
<feature type="region of interest" description="Disordered" evidence="1">
    <location>
        <begin position="272"/>
        <end position="291"/>
    </location>
</feature>
<dbReference type="RefSeq" id="WP_104710726.1">
    <property type="nucleotide sequence ID" value="NZ_PTRA01000001.1"/>
</dbReference>
<dbReference type="Gene3D" id="3.30.1330.60">
    <property type="entry name" value="OmpA-like domain"/>
    <property type="match status" value="1"/>
</dbReference>
<protein>
    <recommendedName>
        <fullName evidence="4">OmpA-like domain-containing protein</fullName>
    </recommendedName>
</protein>
<evidence type="ECO:0008006" key="4">
    <source>
        <dbReference type="Google" id="ProtNLM"/>
    </source>
</evidence>
<dbReference type="SUPFAM" id="SSF103088">
    <property type="entry name" value="OmpA-like"/>
    <property type="match status" value="1"/>
</dbReference>
<name>A0A2S7INL8_9BACT</name>
<evidence type="ECO:0000313" key="2">
    <source>
        <dbReference type="EMBL" id="PQA59322.1"/>
    </source>
</evidence>
<dbReference type="InterPro" id="IPR009282">
    <property type="entry name" value="DUF937"/>
</dbReference>
<dbReference type="Pfam" id="PF06078">
    <property type="entry name" value="DUF937"/>
    <property type="match status" value="1"/>
</dbReference>